<organism evidence="9 10">
    <name type="scientific">Paraburkholderia bannensis</name>
    <dbReference type="NCBI Taxonomy" id="765414"/>
    <lineage>
        <taxon>Bacteria</taxon>
        <taxon>Pseudomonadati</taxon>
        <taxon>Pseudomonadota</taxon>
        <taxon>Betaproteobacteria</taxon>
        <taxon>Burkholderiales</taxon>
        <taxon>Burkholderiaceae</taxon>
        <taxon>Paraburkholderia</taxon>
    </lineage>
</organism>
<sequence length="542" mass="58038">MALLLALAVCPQARAADANSCAHLAQIHLPGGVVTSAKWQEADAAYPGKTLPAHCLVDGVLDRRTGQPAPTNGTGPAASNDQYAIHFELRLPQQWAGRFFYQGGGGSDGIVNPATGVIPSWRDGPRALSRGFAVVSSDAGHTQDQNAGFGVDPQARIDYGYASIGRVAEVAKRVIRDFYGERPRWSYFAGCSKGGQEALQAMQRYGSEFDGIISGDPGYRLPHAAIAQVADTQAFSRAAPKSADGRVQLARAFSQQDLDLVASAVRHQCGASDGTDDGFNYRPDVCKFDPVVLQCRAGKTDECLSANQVQALHAVFDGARTPDGHTLYTPWPYDSGIASANWREWKLGDEQHPSRAETLGAGSMQYVFSTPPRSAFDIYTVSTADLEQSIDRKTAEYGQSAAEFMDADSIDLAAFRSHGGKLLIYHGGSDPVFSVLDTIDYFKRLQGAYGRHTADFARLYVVPGMNHCAGGDYALDSFDSLDAMVKWVEHGQAPQAIVAHAGASAGSKLPAGMTRPLCPYPQGAKYLKGDRNDAGSFACARQ</sequence>
<dbReference type="PANTHER" id="PTHR33938">
    <property type="entry name" value="FERULOYL ESTERASE B-RELATED"/>
    <property type="match status" value="1"/>
</dbReference>
<proteinExistence type="inferred from homology"/>
<dbReference type="SUPFAM" id="SSF53474">
    <property type="entry name" value="alpha/beta-Hydrolases"/>
    <property type="match status" value="1"/>
</dbReference>
<evidence type="ECO:0000313" key="10">
    <source>
        <dbReference type="Proteomes" id="UP000571554"/>
    </source>
</evidence>
<evidence type="ECO:0000256" key="4">
    <source>
        <dbReference type="ARBA" id="ARBA00022729"/>
    </source>
</evidence>
<keyword evidence="5 9" id="KW-0378">Hydrolase</keyword>
<comment type="similarity">
    <text evidence="1">Belongs to the tannase family.</text>
</comment>
<comment type="caution">
    <text evidence="9">The sequence shown here is derived from an EMBL/GenBank/DDBJ whole genome shotgun (WGS) entry which is preliminary data.</text>
</comment>
<keyword evidence="10" id="KW-1185">Reference proteome</keyword>
<evidence type="ECO:0000256" key="1">
    <source>
        <dbReference type="ARBA" id="ARBA00006249"/>
    </source>
</evidence>
<keyword evidence="6" id="KW-0106">Calcium</keyword>
<evidence type="ECO:0000256" key="7">
    <source>
        <dbReference type="ARBA" id="ARBA00023157"/>
    </source>
</evidence>
<evidence type="ECO:0000313" key="9">
    <source>
        <dbReference type="EMBL" id="MBB6104165.1"/>
    </source>
</evidence>
<evidence type="ECO:0000256" key="8">
    <source>
        <dbReference type="SAM" id="SignalP"/>
    </source>
</evidence>
<protein>
    <submittedName>
        <fullName evidence="9">Feruloyl esterase</fullName>
        <ecNumber evidence="9">3.1.1.73</ecNumber>
    </submittedName>
</protein>
<feature type="chain" id="PRO_5031311752" evidence="8">
    <location>
        <begin position="16"/>
        <end position="542"/>
    </location>
</feature>
<dbReference type="PANTHER" id="PTHR33938:SF15">
    <property type="entry name" value="FERULOYL ESTERASE B-RELATED"/>
    <property type="match status" value="1"/>
</dbReference>
<keyword evidence="4 8" id="KW-0732">Signal</keyword>
<evidence type="ECO:0000256" key="2">
    <source>
        <dbReference type="ARBA" id="ARBA00022487"/>
    </source>
</evidence>
<evidence type="ECO:0000256" key="3">
    <source>
        <dbReference type="ARBA" id="ARBA00022723"/>
    </source>
</evidence>
<keyword evidence="7" id="KW-1015">Disulfide bond</keyword>
<dbReference type="Pfam" id="PF07519">
    <property type="entry name" value="Tannase"/>
    <property type="match status" value="1"/>
</dbReference>
<dbReference type="EMBL" id="JACHBW010000011">
    <property type="protein sequence ID" value="MBB6104165.1"/>
    <property type="molecule type" value="Genomic_DNA"/>
</dbReference>
<dbReference type="InterPro" id="IPR029058">
    <property type="entry name" value="AB_hydrolase_fold"/>
</dbReference>
<dbReference type="Proteomes" id="UP000571554">
    <property type="component" value="Unassembled WGS sequence"/>
</dbReference>
<dbReference type="GO" id="GO:0046872">
    <property type="term" value="F:metal ion binding"/>
    <property type="evidence" value="ECO:0007669"/>
    <property type="project" value="UniProtKB-KW"/>
</dbReference>
<name>A0A7W9U1G5_9BURK</name>
<dbReference type="EC" id="3.1.1.73" evidence="9"/>
<evidence type="ECO:0000256" key="6">
    <source>
        <dbReference type="ARBA" id="ARBA00022837"/>
    </source>
</evidence>
<keyword evidence="2" id="KW-0719">Serine esterase</keyword>
<dbReference type="GO" id="GO:0030600">
    <property type="term" value="F:feruloyl esterase activity"/>
    <property type="evidence" value="ECO:0007669"/>
    <property type="project" value="UniProtKB-EC"/>
</dbReference>
<keyword evidence="3" id="KW-0479">Metal-binding</keyword>
<feature type="signal peptide" evidence="8">
    <location>
        <begin position="1"/>
        <end position="15"/>
    </location>
</feature>
<dbReference type="Gene3D" id="3.40.50.1820">
    <property type="entry name" value="alpha/beta hydrolase"/>
    <property type="match status" value="1"/>
</dbReference>
<dbReference type="AlphaFoldDB" id="A0A7W9U1G5"/>
<dbReference type="InterPro" id="IPR011118">
    <property type="entry name" value="Tannase/feruloyl_esterase"/>
</dbReference>
<dbReference type="RefSeq" id="WP_183726168.1">
    <property type="nucleotide sequence ID" value="NZ_JACHBW010000011.1"/>
</dbReference>
<reference evidence="9 10" key="1">
    <citation type="submission" date="2020-08" db="EMBL/GenBank/DDBJ databases">
        <title>Above-ground endophytic microbial communities from plants in different locations in the United States.</title>
        <authorList>
            <person name="Frank C."/>
        </authorList>
    </citation>
    <scope>NUCLEOTIDE SEQUENCE [LARGE SCALE GENOMIC DNA]</scope>
    <source>
        <strain evidence="9 10">WP4_2_2</strain>
    </source>
</reference>
<gene>
    <name evidence="9" type="ORF">F4827_004024</name>
</gene>
<evidence type="ECO:0000256" key="5">
    <source>
        <dbReference type="ARBA" id="ARBA00022801"/>
    </source>
</evidence>
<accession>A0A7W9U1G5</accession>